<evidence type="ECO:0000313" key="2">
    <source>
        <dbReference type="EMBL" id="GAA0160572.1"/>
    </source>
</evidence>
<sequence length="100" mass="11036">MLKFSTRHGTGEIQGSQKKAHGCYLALTKRTKAQMTVGSTPRGPEGPRNGNVCTLEVGLIPTTQPGISGQGKWEEDRLEGNWKGYEAVVPFYGYKEEKEH</sequence>
<protein>
    <submittedName>
        <fullName evidence="2">Uncharacterized protein</fullName>
    </submittedName>
</protein>
<accession>A0AAV3QEG5</accession>
<dbReference type="EMBL" id="BAABME010036027">
    <property type="protein sequence ID" value="GAA0160572.1"/>
    <property type="molecule type" value="Genomic_DNA"/>
</dbReference>
<proteinExistence type="predicted"/>
<name>A0AAV3QEG5_LITER</name>
<gene>
    <name evidence="2" type="ORF">LIER_43532</name>
</gene>
<evidence type="ECO:0000256" key="1">
    <source>
        <dbReference type="SAM" id="MobiDB-lite"/>
    </source>
</evidence>
<organism evidence="2 3">
    <name type="scientific">Lithospermum erythrorhizon</name>
    <name type="common">Purple gromwell</name>
    <name type="synonym">Lithospermum officinale var. erythrorhizon</name>
    <dbReference type="NCBI Taxonomy" id="34254"/>
    <lineage>
        <taxon>Eukaryota</taxon>
        <taxon>Viridiplantae</taxon>
        <taxon>Streptophyta</taxon>
        <taxon>Embryophyta</taxon>
        <taxon>Tracheophyta</taxon>
        <taxon>Spermatophyta</taxon>
        <taxon>Magnoliopsida</taxon>
        <taxon>eudicotyledons</taxon>
        <taxon>Gunneridae</taxon>
        <taxon>Pentapetalae</taxon>
        <taxon>asterids</taxon>
        <taxon>lamiids</taxon>
        <taxon>Boraginales</taxon>
        <taxon>Boraginaceae</taxon>
        <taxon>Boraginoideae</taxon>
        <taxon>Lithospermeae</taxon>
        <taxon>Lithospermum</taxon>
    </lineage>
</organism>
<dbReference type="AlphaFoldDB" id="A0AAV3QEG5"/>
<comment type="caution">
    <text evidence="2">The sequence shown here is derived from an EMBL/GenBank/DDBJ whole genome shotgun (WGS) entry which is preliminary data.</text>
</comment>
<keyword evidence="3" id="KW-1185">Reference proteome</keyword>
<reference evidence="2 3" key="1">
    <citation type="submission" date="2024-01" db="EMBL/GenBank/DDBJ databases">
        <title>The complete chloroplast genome sequence of Lithospermum erythrorhizon: insights into the phylogenetic relationship among Boraginaceae species and the maternal lineages of purple gromwells.</title>
        <authorList>
            <person name="Okada T."/>
            <person name="Watanabe K."/>
        </authorList>
    </citation>
    <scope>NUCLEOTIDE SEQUENCE [LARGE SCALE GENOMIC DNA]</scope>
</reference>
<feature type="region of interest" description="Disordered" evidence="1">
    <location>
        <begin position="1"/>
        <end position="20"/>
    </location>
</feature>
<dbReference type="Proteomes" id="UP001454036">
    <property type="component" value="Unassembled WGS sequence"/>
</dbReference>
<evidence type="ECO:0000313" key="3">
    <source>
        <dbReference type="Proteomes" id="UP001454036"/>
    </source>
</evidence>